<evidence type="ECO:0000256" key="5">
    <source>
        <dbReference type="SAM" id="Phobius"/>
    </source>
</evidence>
<keyword evidence="5" id="KW-0812">Transmembrane</keyword>
<evidence type="ECO:0000259" key="7">
    <source>
        <dbReference type="Pfam" id="PF25967"/>
    </source>
</evidence>
<gene>
    <name evidence="8" type="ORF">QLH52_07415</name>
</gene>
<dbReference type="PANTHER" id="PTHR30469:SF15">
    <property type="entry name" value="HLYD FAMILY OF SECRETION PROTEINS"/>
    <property type="match status" value="1"/>
</dbReference>
<sequence>MMTHLARRISFYTLYSQRGLARGSLLIGIFTVLACCAVLIVWLLNRESPGAAAPGKTVPALTVTRAVPQWRQWPTTLEASGAITAWQEAVIGAQQSGLRLIEVNVNVGDQVKRGQLLARFDADMLRADLAQLQANLAQARATAAQAETNKQRVLKLKNAATLSQQELLRYETEAETSRIQVDAIKAQLAAKQLQLSYAEVRAPDDGAISARMATLGAVAGSGQELFRLIRQNRLEWRGELTAGQIAQIQAGQAIQLSLPDGSVAQARVRQLAPALDEQSRLGVVYADILPGSQARAGMYANGRIELSQRPALVVPAASVVIRDGRNYVLKLLSDADTSPVSLQAVATGRQYGVDIEIVHGLSEAERVVLEGAGFLNDGDLVHIAPARVD</sequence>
<dbReference type="Pfam" id="PF25967">
    <property type="entry name" value="RND-MFP_C"/>
    <property type="match status" value="1"/>
</dbReference>
<protein>
    <submittedName>
        <fullName evidence="8">Efflux RND transporter periplasmic adaptor subunit</fullName>
    </submittedName>
</protein>
<feature type="coiled-coil region" evidence="4">
    <location>
        <begin position="122"/>
        <end position="156"/>
    </location>
</feature>
<comment type="subcellular location">
    <subcellularLocation>
        <location evidence="1">Cell envelope</location>
    </subcellularLocation>
</comment>
<evidence type="ECO:0000313" key="9">
    <source>
        <dbReference type="Proteomes" id="UP001284537"/>
    </source>
</evidence>
<organism evidence="8 9">
    <name type="scientific">Methylomonas defluvii</name>
    <dbReference type="NCBI Taxonomy" id="3045149"/>
    <lineage>
        <taxon>Bacteria</taxon>
        <taxon>Pseudomonadati</taxon>
        <taxon>Pseudomonadota</taxon>
        <taxon>Gammaproteobacteria</taxon>
        <taxon>Methylococcales</taxon>
        <taxon>Methylococcaceae</taxon>
        <taxon>Methylomonas</taxon>
    </lineage>
</organism>
<keyword evidence="5" id="KW-1133">Transmembrane helix</keyword>
<dbReference type="InterPro" id="IPR058627">
    <property type="entry name" value="MdtA-like_C"/>
</dbReference>
<name>A0ABU4UCD6_9GAMM</name>
<feature type="domain" description="Multidrug resistance protein MdtA-like barrel-sandwich hybrid" evidence="6">
    <location>
        <begin position="89"/>
        <end position="228"/>
    </location>
</feature>
<dbReference type="Pfam" id="PF25917">
    <property type="entry name" value="BSH_RND"/>
    <property type="match status" value="1"/>
</dbReference>
<dbReference type="Proteomes" id="UP001284537">
    <property type="component" value="Unassembled WGS sequence"/>
</dbReference>
<reference evidence="8 9" key="1">
    <citation type="submission" date="2023-11" db="EMBL/GenBank/DDBJ databases">
        <authorList>
            <person name="Ouyang M.-Y."/>
        </authorList>
    </citation>
    <scope>NUCLEOTIDE SEQUENCE [LARGE SCALE GENOMIC DNA]</scope>
    <source>
        <strain evidence="8 9">OY6</strain>
    </source>
</reference>
<dbReference type="Gene3D" id="2.40.30.170">
    <property type="match status" value="1"/>
</dbReference>
<dbReference type="NCBIfam" id="TIGR01730">
    <property type="entry name" value="RND_mfp"/>
    <property type="match status" value="1"/>
</dbReference>
<dbReference type="Gene3D" id="2.40.50.100">
    <property type="match status" value="1"/>
</dbReference>
<dbReference type="PANTHER" id="PTHR30469">
    <property type="entry name" value="MULTIDRUG RESISTANCE PROTEIN MDTA"/>
    <property type="match status" value="1"/>
</dbReference>
<evidence type="ECO:0000256" key="1">
    <source>
        <dbReference type="ARBA" id="ARBA00004196"/>
    </source>
</evidence>
<dbReference type="SUPFAM" id="SSF111369">
    <property type="entry name" value="HlyD-like secretion proteins"/>
    <property type="match status" value="1"/>
</dbReference>
<dbReference type="Gene3D" id="2.40.420.20">
    <property type="match status" value="1"/>
</dbReference>
<keyword evidence="5" id="KW-0472">Membrane</keyword>
<feature type="transmembrane region" description="Helical" evidence="5">
    <location>
        <begin position="20"/>
        <end position="44"/>
    </location>
</feature>
<evidence type="ECO:0000256" key="4">
    <source>
        <dbReference type="SAM" id="Coils"/>
    </source>
</evidence>
<dbReference type="Gene3D" id="1.10.287.470">
    <property type="entry name" value="Helix hairpin bin"/>
    <property type="match status" value="1"/>
</dbReference>
<dbReference type="RefSeq" id="WP_225892967.1">
    <property type="nucleotide sequence ID" value="NZ_JAXARY010000005.1"/>
</dbReference>
<comment type="caution">
    <text evidence="8">The sequence shown here is derived from an EMBL/GenBank/DDBJ whole genome shotgun (WGS) entry which is preliminary data.</text>
</comment>
<dbReference type="InterPro" id="IPR058625">
    <property type="entry name" value="MdtA-like_BSH"/>
</dbReference>
<comment type="similarity">
    <text evidence="2">Belongs to the membrane fusion protein (MFP) (TC 8.A.1) family.</text>
</comment>
<accession>A0ABU4UCD6</accession>
<evidence type="ECO:0000256" key="3">
    <source>
        <dbReference type="ARBA" id="ARBA00022448"/>
    </source>
</evidence>
<dbReference type="InterPro" id="IPR006143">
    <property type="entry name" value="RND_pump_MFP"/>
</dbReference>
<evidence type="ECO:0000259" key="6">
    <source>
        <dbReference type="Pfam" id="PF25917"/>
    </source>
</evidence>
<feature type="domain" description="Multidrug resistance protein MdtA-like C-terminal permuted SH3" evidence="7">
    <location>
        <begin position="311"/>
        <end position="372"/>
    </location>
</feature>
<keyword evidence="3" id="KW-0813">Transport</keyword>
<keyword evidence="9" id="KW-1185">Reference proteome</keyword>
<keyword evidence="4" id="KW-0175">Coiled coil</keyword>
<dbReference type="EMBL" id="JAXARY010000005">
    <property type="protein sequence ID" value="MDX8127103.1"/>
    <property type="molecule type" value="Genomic_DNA"/>
</dbReference>
<evidence type="ECO:0000256" key="2">
    <source>
        <dbReference type="ARBA" id="ARBA00009477"/>
    </source>
</evidence>
<proteinExistence type="inferred from homology"/>
<dbReference type="PROSITE" id="PS51257">
    <property type="entry name" value="PROKAR_LIPOPROTEIN"/>
    <property type="match status" value="1"/>
</dbReference>
<evidence type="ECO:0000313" key="8">
    <source>
        <dbReference type="EMBL" id="MDX8127103.1"/>
    </source>
</evidence>